<dbReference type="SUPFAM" id="SSF81799">
    <property type="entry name" value="Putative methyltransferase TM0872, insert domain"/>
    <property type="match status" value="1"/>
</dbReference>
<dbReference type="Proteomes" id="UP000247099">
    <property type="component" value="Unassembled WGS sequence"/>
</dbReference>
<comment type="function">
    <text evidence="6">Specifically methylates the N4 position of cytidine in position 1402 (C1402) of 16S rRNA.</text>
</comment>
<dbReference type="OrthoDB" id="9806637at2"/>
<reference evidence="8 9" key="1">
    <citation type="submission" date="2018-05" db="EMBL/GenBank/DDBJ databases">
        <title>Coraliomargarita sinensis sp. nov., isolated from a marine solar saltern.</title>
        <authorList>
            <person name="Zhou L.Y."/>
        </authorList>
    </citation>
    <scope>NUCLEOTIDE SEQUENCE [LARGE SCALE GENOMIC DNA]</scope>
    <source>
        <strain evidence="8 9">WN38</strain>
    </source>
</reference>
<dbReference type="InterPro" id="IPR002903">
    <property type="entry name" value="RsmH"/>
</dbReference>
<feature type="binding site" evidence="6">
    <location>
        <position position="108"/>
    </location>
    <ligand>
        <name>S-adenosyl-L-methionine</name>
        <dbReference type="ChEBI" id="CHEBI:59789"/>
    </ligand>
</feature>
<keyword evidence="2 6" id="KW-0698">rRNA processing</keyword>
<keyword evidence="4 6" id="KW-0808">Transferase</keyword>
<organism evidence="8 9">
    <name type="scientific">Coraliomargarita sinensis</name>
    <dbReference type="NCBI Taxonomy" id="2174842"/>
    <lineage>
        <taxon>Bacteria</taxon>
        <taxon>Pseudomonadati</taxon>
        <taxon>Verrucomicrobiota</taxon>
        <taxon>Opitutia</taxon>
        <taxon>Puniceicoccales</taxon>
        <taxon>Coraliomargaritaceae</taxon>
        <taxon>Coraliomargarita</taxon>
    </lineage>
</organism>
<protein>
    <recommendedName>
        <fullName evidence="6">Ribosomal RNA small subunit methyltransferase H</fullName>
        <ecNumber evidence="6">2.1.1.199</ecNumber>
    </recommendedName>
    <alternativeName>
        <fullName evidence="6">16S rRNA m(4)C1402 methyltransferase</fullName>
    </alternativeName>
    <alternativeName>
        <fullName evidence="6">rRNA (cytosine-N(4)-)-methyltransferase RsmH</fullName>
    </alternativeName>
</protein>
<keyword evidence="6" id="KW-0963">Cytoplasm</keyword>
<accession>A0A317ZI22</accession>
<dbReference type="SUPFAM" id="SSF53335">
    <property type="entry name" value="S-adenosyl-L-methionine-dependent methyltransferases"/>
    <property type="match status" value="1"/>
</dbReference>
<dbReference type="EC" id="2.1.1.199" evidence="6"/>
<gene>
    <name evidence="6" type="primary">rsmH</name>
    <name evidence="8" type="ORF">DDZ13_04610</name>
</gene>
<dbReference type="AlphaFoldDB" id="A0A317ZI22"/>
<dbReference type="EMBL" id="QHJQ01000002">
    <property type="protein sequence ID" value="PXA05245.1"/>
    <property type="molecule type" value="Genomic_DNA"/>
</dbReference>
<dbReference type="NCBIfam" id="TIGR00006">
    <property type="entry name" value="16S rRNA (cytosine(1402)-N(4))-methyltransferase RsmH"/>
    <property type="match status" value="1"/>
</dbReference>
<comment type="caution">
    <text evidence="8">The sequence shown here is derived from an EMBL/GenBank/DDBJ whole genome shotgun (WGS) entry which is preliminary data.</text>
</comment>
<evidence type="ECO:0000256" key="3">
    <source>
        <dbReference type="ARBA" id="ARBA00022603"/>
    </source>
</evidence>
<dbReference type="GO" id="GO:0071424">
    <property type="term" value="F:rRNA (cytosine-N4-)-methyltransferase activity"/>
    <property type="evidence" value="ECO:0007669"/>
    <property type="project" value="UniProtKB-UniRule"/>
</dbReference>
<dbReference type="PANTHER" id="PTHR11265:SF0">
    <property type="entry name" value="12S RRNA N4-METHYLCYTIDINE METHYLTRANSFERASE"/>
    <property type="match status" value="1"/>
</dbReference>
<dbReference type="FunCoup" id="A0A317ZI22">
    <property type="interactions" value="518"/>
</dbReference>
<dbReference type="HAMAP" id="MF_01007">
    <property type="entry name" value="16SrRNA_methyltr_H"/>
    <property type="match status" value="1"/>
</dbReference>
<dbReference type="Gene3D" id="3.40.50.150">
    <property type="entry name" value="Vaccinia Virus protein VP39"/>
    <property type="match status" value="1"/>
</dbReference>
<keyword evidence="9" id="KW-1185">Reference proteome</keyword>
<dbReference type="Pfam" id="PF01795">
    <property type="entry name" value="Methyltransf_5"/>
    <property type="match status" value="1"/>
</dbReference>
<keyword evidence="5 6" id="KW-0949">S-adenosyl-L-methionine</keyword>
<dbReference type="RefSeq" id="WP_110130246.1">
    <property type="nucleotide sequence ID" value="NZ_QHJQ01000002.1"/>
</dbReference>
<proteinExistence type="inferred from homology"/>
<feature type="compositionally biased region" description="Basic and acidic residues" evidence="7">
    <location>
        <begin position="269"/>
        <end position="285"/>
    </location>
</feature>
<evidence type="ECO:0000256" key="5">
    <source>
        <dbReference type="ARBA" id="ARBA00022691"/>
    </source>
</evidence>
<dbReference type="GO" id="GO:0070475">
    <property type="term" value="P:rRNA base methylation"/>
    <property type="evidence" value="ECO:0007669"/>
    <property type="project" value="UniProtKB-UniRule"/>
</dbReference>
<sequence length="324" mass="35675">MLSSVDDSLIPVAPGGHVPVLLREALDLMEPRPGVKLLDGTFGGGGHTRAFLEASEQVTVVALDRDPEALVRAEPLKAEFGDRFRIYHLNFGDLGDLDEADFNGAFFDFGLSSFQLDAAERGFSFRADAPVDMRMNPQSGRSAAEFLETADEASLVRAVRNYGEEKRWRRVVESILKARGTGQLQRTQALAALVAEAVGPTPRGRKAVHPATRTFQGIRVEVNDELSAIERGLPAAFDRLLPGGVLAAISFHSLEDRIVKRFCRRMAGRPEHGRDSRTQDERVTRAEMISTRPIAPGEEEISSNPRSRSARMRAIRKLSQQTTS</sequence>
<keyword evidence="3 6" id="KW-0489">Methyltransferase</keyword>
<feature type="binding site" evidence="6">
    <location>
        <begin position="45"/>
        <end position="47"/>
    </location>
    <ligand>
        <name>S-adenosyl-L-methionine</name>
        <dbReference type="ChEBI" id="CHEBI:59789"/>
    </ligand>
</feature>
<evidence type="ECO:0000256" key="1">
    <source>
        <dbReference type="ARBA" id="ARBA00010396"/>
    </source>
</evidence>
<feature type="region of interest" description="Disordered" evidence="7">
    <location>
        <begin position="269"/>
        <end position="324"/>
    </location>
</feature>
<evidence type="ECO:0000256" key="7">
    <source>
        <dbReference type="SAM" id="MobiDB-lite"/>
    </source>
</evidence>
<dbReference type="GO" id="GO:0005737">
    <property type="term" value="C:cytoplasm"/>
    <property type="evidence" value="ECO:0007669"/>
    <property type="project" value="UniProtKB-SubCell"/>
</dbReference>
<comment type="catalytic activity">
    <reaction evidence="6">
        <text>cytidine(1402) in 16S rRNA + S-adenosyl-L-methionine = N(4)-methylcytidine(1402) in 16S rRNA + S-adenosyl-L-homocysteine + H(+)</text>
        <dbReference type="Rhea" id="RHEA:42928"/>
        <dbReference type="Rhea" id="RHEA-COMP:10286"/>
        <dbReference type="Rhea" id="RHEA-COMP:10287"/>
        <dbReference type="ChEBI" id="CHEBI:15378"/>
        <dbReference type="ChEBI" id="CHEBI:57856"/>
        <dbReference type="ChEBI" id="CHEBI:59789"/>
        <dbReference type="ChEBI" id="CHEBI:74506"/>
        <dbReference type="ChEBI" id="CHEBI:82748"/>
        <dbReference type="EC" id="2.1.1.199"/>
    </reaction>
</comment>
<feature type="binding site" evidence="6">
    <location>
        <position position="64"/>
    </location>
    <ligand>
        <name>S-adenosyl-L-methionine</name>
        <dbReference type="ChEBI" id="CHEBI:59789"/>
    </ligand>
</feature>
<evidence type="ECO:0000256" key="6">
    <source>
        <dbReference type="HAMAP-Rule" id="MF_01007"/>
    </source>
</evidence>
<dbReference type="InParanoid" id="A0A317ZI22"/>
<dbReference type="PANTHER" id="PTHR11265">
    <property type="entry name" value="S-ADENOSYL-METHYLTRANSFERASE MRAW"/>
    <property type="match status" value="1"/>
</dbReference>
<name>A0A317ZI22_9BACT</name>
<comment type="subcellular location">
    <subcellularLocation>
        <location evidence="6">Cytoplasm</location>
    </subcellularLocation>
</comment>
<evidence type="ECO:0000313" key="9">
    <source>
        <dbReference type="Proteomes" id="UP000247099"/>
    </source>
</evidence>
<evidence type="ECO:0000256" key="2">
    <source>
        <dbReference type="ARBA" id="ARBA00022552"/>
    </source>
</evidence>
<feature type="binding site" evidence="6">
    <location>
        <position position="115"/>
    </location>
    <ligand>
        <name>S-adenosyl-L-methionine</name>
        <dbReference type="ChEBI" id="CHEBI:59789"/>
    </ligand>
</feature>
<evidence type="ECO:0000313" key="8">
    <source>
        <dbReference type="EMBL" id="PXA05245.1"/>
    </source>
</evidence>
<dbReference type="PIRSF" id="PIRSF004486">
    <property type="entry name" value="MraW"/>
    <property type="match status" value="1"/>
</dbReference>
<dbReference type="InterPro" id="IPR029063">
    <property type="entry name" value="SAM-dependent_MTases_sf"/>
</dbReference>
<evidence type="ECO:0000256" key="4">
    <source>
        <dbReference type="ARBA" id="ARBA00022679"/>
    </source>
</evidence>
<feature type="binding site" evidence="6">
    <location>
        <position position="91"/>
    </location>
    <ligand>
        <name>S-adenosyl-L-methionine</name>
        <dbReference type="ChEBI" id="CHEBI:59789"/>
    </ligand>
</feature>
<dbReference type="InterPro" id="IPR023397">
    <property type="entry name" value="SAM-dep_MeTrfase_MraW_recog"/>
</dbReference>
<dbReference type="Gene3D" id="1.10.150.170">
    <property type="entry name" value="Putative methyltransferase TM0872, insert domain"/>
    <property type="match status" value="1"/>
</dbReference>
<comment type="similarity">
    <text evidence="1 6">Belongs to the methyltransferase superfamily. RsmH family.</text>
</comment>